<comment type="caution">
    <text evidence="2">The sequence shown here is derived from an EMBL/GenBank/DDBJ whole genome shotgun (WGS) entry which is preliminary data.</text>
</comment>
<dbReference type="GO" id="GO:0030473">
    <property type="term" value="P:nuclear migration along microtubule"/>
    <property type="evidence" value="ECO:0007669"/>
    <property type="project" value="TreeGrafter"/>
</dbReference>
<dbReference type="EMBL" id="CANTUO010000001">
    <property type="protein sequence ID" value="CAI5757004.1"/>
    <property type="molecule type" value="Genomic_DNA"/>
</dbReference>
<evidence type="ECO:0000256" key="1">
    <source>
        <dbReference type="SAM" id="MobiDB-lite"/>
    </source>
</evidence>
<proteinExistence type="predicted"/>
<dbReference type="PANTHER" id="PTHR37271">
    <property type="entry name" value="KARYOGAMY PROTEIN KAR9"/>
    <property type="match status" value="1"/>
</dbReference>
<evidence type="ECO:0000313" key="2">
    <source>
        <dbReference type="EMBL" id="CAI5757004.1"/>
    </source>
</evidence>
<dbReference type="PANTHER" id="PTHR37271:SF1">
    <property type="entry name" value="KARYOGAMY PROTEIN KAR9"/>
    <property type="match status" value="1"/>
</dbReference>
<dbReference type="Pfam" id="PF08580">
    <property type="entry name" value="KAR9"/>
    <property type="match status" value="2"/>
</dbReference>
<feature type="compositionally biased region" description="Polar residues" evidence="1">
    <location>
        <begin position="463"/>
        <end position="480"/>
    </location>
</feature>
<organism evidence="2 3">
    <name type="scientific">Candida verbasci</name>
    <dbReference type="NCBI Taxonomy" id="1227364"/>
    <lineage>
        <taxon>Eukaryota</taxon>
        <taxon>Fungi</taxon>
        <taxon>Dikarya</taxon>
        <taxon>Ascomycota</taxon>
        <taxon>Saccharomycotina</taxon>
        <taxon>Pichiomycetes</taxon>
        <taxon>Debaryomycetaceae</taxon>
        <taxon>Candida/Lodderomyces clade</taxon>
        <taxon>Candida</taxon>
    </lineage>
</organism>
<dbReference type="AlphaFoldDB" id="A0A9W4TU90"/>
<keyword evidence="3" id="KW-1185">Reference proteome</keyword>
<dbReference type="GO" id="GO:0031578">
    <property type="term" value="P:mitotic spindle orientation checkpoint signaling"/>
    <property type="evidence" value="ECO:0007669"/>
    <property type="project" value="TreeGrafter"/>
</dbReference>
<dbReference type="GO" id="GO:0051293">
    <property type="term" value="P:establishment of spindle localization"/>
    <property type="evidence" value="ECO:0007669"/>
    <property type="project" value="TreeGrafter"/>
</dbReference>
<dbReference type="GO" id="GO:0043332">
    <property type="term" value="C:mating projection tip"/>
    <property type="evidence" value="ECO:0007669"/>
    <property type="project" value="TreeGrafter"/>
</dbReference>
<dbReference type="GO" id="GO:0005816">
    <property type="term" value="C:spindle pole body"/>
    <property type="evidence" value="ECO:0007669"/>
    <property type="project" value="TreeGrafter"/>
</dbReference>
<accession>A0A9W4TU90</accession>
<evidence type="ECO:0000313" key="3">
    <source>
        <dbReference type="Proteomes" id="UP001152885"/>
    </source>
</evidence>
<sequence>MMNLQQQQPPPPKSSSFHQPLQQLDTNQLSSPVSIKRILENSSTIKLSRILQSIPNFSFFDELINFPIPSDENKESIKLSNHDLYKISKILDDIDLYLNDIRIVFNNIKKVSKNINNLLDWYFEGKNNLLELLRNLDNIDSIISQLLLIIENCNNQQQIQFNPNLIKKFENLNDLLFEIKKSSILLKKNLDISINYKELIENIIIHLIYEIEDCIKNIVKLKEFKISSPKRILPKFNLVEIITKMRINDFSTNINFNSIKLPTFNDLDEKLYNDYLKIESKIDPLKISVNVVPLKIDEFNNLCLGNLFKSSREYILNNYEILLDKWNLLQKEMNVLKVENIDIKWNEVFNYLINQIEIECDNLIDLTCNLQDITDEVASKYKLCSNSITLIQKANKEKTITDYSIISGFNTKLLPKWQQVNDLVVNNKNLSKLKSKSDIVSVPPSTKSSEINDEQISGLRPFQTKSRGSSSNYDKPPTSNGYGIDLNIDVNSTTLPLSIQKRDRIKNLQQQDIQPSNRKNLRNSLISVFEYFSFQSEEEEDATLVKSDTKNVNNNNRLISFNYSSYFNIIINSSVRFKSKLPRIMPNYIKLGYPIILKVTSTNSKIPEINPTHPVFNSPYKKNEHFKIKSLNSSPLKNKKEIKSRSSSSSIATVIGRPNSLLNEMKIPNLTYSRRLSYNSSSPERPLSSLGSRFDDENLIQNCKNFSKPIWN</sequence>
<dbReference type="InterPro" id="IPR013889">
    <property type="entry name" value="Karyogamy_KAR9"/>
</dbReference>
<evidence type="ECO:0008006" key="4">
    <source>
        <dbReference type="Google" id="ProtNLM"/>
    </source>
</evidence>
<protein>
    <recommendedName>
        <fullName evidence="4">Karyogamy protein</fullName>
    </recommendedName>
</protein>
<name>A0A9W4TU90_9ASCO</name>
<dbReference type="GO" id="GO:0005938">
    <property type="term" value="C:cell cortex"/>
    <property type="evidence" value="ECO:0007669"/>
    <property type="project" value="TreeGrafter"/>
</dbReference>
<dbReference type="Proteomes" id="UP001152885">
    <property type="component" value="Unassembled WGS sequence"/>
</dbReference>
<feature type="region of interest" description="Disordered" evidence="1">
    <location>
        <begin position="441"/>
        <end position="480"/>
    </location>
</feature>
<reference evidence="2" key="1">
    <citation type="submission" date="2022-12" db="EMBL/GenBank/DDBJ databases">
        <authorList>
            <person name="Brejova B."/>
        </authorList>
    </citation>
    <scope>NUCLEOTIDE SEQUENCE</scope>
</reference>
<gene>
    <name evidence="2" type="ORF">CANVERA_P1521</name>
</gene>
<dbReference type="OrthoDB" id="5559380at2759"/>